<dbReference type="Pfam" id="PF00188">
    <property type="entry name" value="CAP"/>
    <property type="match status" value="1"/>
</dbReference>
<dbReference type="PANTHER" id="PTHR31157">
    <property type="entry name" value="SCP DOMAIN-CONTAINING PROTEIN"/>
    <property type="match status" value="1"/>
</dbReference>
<evidence type="ECO:0000256" key="2">
    <source>
        <dbReference type="SAM" id="SignalP"/>
    </source>
</evidence>
<evidence type="ECO:0000313" key="4">
    <source>
        <dbReference type="EMBL" id="SFK47167.1"/>
    </source>
</evidence>
<evidence type="ECO:0000313" key="5">
    <source>
        <dbReference type="Proteomes" id="UP000199111"/>
    </source>
</evidence>
<feature type="domain" description="SCP" evidence="3">
    <location>
        <begin position="185"/>
        <end position="302"/>
    </location>
</feature>
<dbReference type="AlphaFoldDB" id="A0A1I3ZTA4"/>
<feature type="chain" id="PRO_5011750667" evidence="2">
    <location>
        <begin position="27"/>
        <end position="305"/>
    </location>
</feature>
<feature type="signal peptide" evidence="2">
    <location>
        <begin position="1"/>
        <end position="26"/>
    </location>
</feature>
<organism evidence="4 5">
    <name type="scientific">Streptosporangium canum</name>
    <dbReference type="NCBI Taxonomy" id="324952"/>
    <lineage>
        <taxon>Bacteria</taxon>
        <taxon>Bacillati</taxon>
        <taxon>Actinomycetota</taxon>
        <taxon>Actinomycetes</taxon>
        <taxon>Streptosporangiales</taxon>
        <taxon>Streptosporangiaceae</taxon>
        <taxon>Streptosporangium</taxon>
    </lineage>
</organism>
<dbReference type="CDD" id="cd05379">
    <property type="entry name" value="CAP_bacterial"/>
    <property type="match status" value="1"/>
</dbReference>
<feature type="compositionally biased region" description="Low complexity" evidence="1">
    <location>
        <begin position="167"/>
        <end position="181"/>
    </location>
</feature>
<feature type="compositionally biased region" description="Low complexity" evidence="1">
    <location>
        <begin position="135"/>
        <end position="157"/>
    </location>
</feature>
<proteinExistence type="predicted"/>
<dbReference type="RefSeq" id="WP_093890231.1">
    <property type="nucleotide sequence ID" value="NZ_FOQY01000026.1"/>
</dbReference>
<dbReference type="SUPFAM" id="SSF55797">
    <property type="entry name" value="PR-1-like"/>
    <property type="match status" value="1"/>
</dbReference>
<name>A0A1I3ZTA4_9ACTN</name>
<evidence type="ECO:0000259" key="3">
    <source>
        <dbReference type="Pfam" id="PF00188"/>
    </source>
</evidence>
<keyword evidence="2" id="KW-0732">Signal</keyword>
<dbReference type="InterPro" id="IPR014044">
    <property type="entry name" value="CAP_dom"/>
</dbReference>
<dbReference type="PANTHER" id="PTHR31157:SF1">
    <property type="entry name" value="SCP DOMAIN-CONTAINING PROTEIN"/>
    <property type="match status" value="1"/>
</dbReference>
<dbReference type="Proteomes" id="UP000199111">
    <property type="component" value="Unassembled WGS sequence"/>
</dbReference>
<dbReference type="GeneID" id="96304446"/>
<gene>
    <name evidence="4" type="ORF">SAMN05216275_12624</name>
</gene>
<protein>
    <submittedName>
        <fullName evidence="4">Uncharacterized conserved protein YkwD, contains CAP (CSP/antigen 5/PR1) domain</fullName>
    </submittedName>
</protein>
<accession>A0A1I3ZTA4</accession>
<sequence>MRRPLGVLACLGSLAALSTPVATAHAATAPQAACRVYAAAPYVTAAGKIQASAARLGCGDTALVRIRVKRAEAGPDPVVKSASRRGHNGRVTVALPCAPGVYYAVVTDYRGNAGRSKAARLSCSPSATPTPTPTATPTSKPTATPTATPKPTATPTVKPTPTPTPTPTATSPGGTVGTADENEVVRLVNVERAKGGCRPLKHDAQLRKAAYGHSADMADQGYFSHTSKDGRSFMDRIRAAGFTGGSGWAENIAAGQKTPASVMSSWMNSAGHKANIMNCKYTLIGVGAAKNSGGTIYWTQDFAAK</sequence>
<feature type="region of interest" description="Disordered" evidence="1">
    <location>
        <begin position="120"/>
        <end position="181"/>
    </location>
</feature>
<reference evidence="5" key="1">
    <citation type="submission" date="2016-10" db="EMBL/GenBank/DDBJ databases">
        <authorList>
            <person name="Varghese N."/>
            <person name="Submissions S."/>
        </authorList>
    </citation>
    <scope>NUCLEOTIDE SEQUENCE [LARGE SCALE GENOMIC DNA]</scope>
    <source>
        <strain evidence="5">CGMCC 4.2126</strain>
    </source>
</reference>
<dbReference type="InterPro" id="IPR035940">
    <property type="entry name" value="CAP_sf"/>
</dbReference>
<dbReference type="EMBL" id="FOQY01000026">
    <property type="protein sequence ID" value="SFK47167.1"/>
    <property type="molecule type" value="Genomic_DNA"/>
</dbReference>
<dbReference type="Gene3D" id="3.40.33.10">
    <property type="entry name" value="CAP"/>
    <property type="match status" value="1"/>
</dbReference>
<evidence type="ECO:0000256" key="1">
    <source>
        <dbReference type="SAM" id="MobiDB-lite"/>
    </source>
</evidence>
<keyword evidence="5" id="KW-1185">Reference proteome</keyword>